<evidence type="ECO:0000313" key="1">
    <source>
        <dbReference type="EMBL" id="TMS16267.1"/>
    </source>
</evidence>
<proteinExistence type="predicted"/>
<protein>
    <submittedName>
        <fullName evidence="1">Uncharacterized protein</fullName>
    </submittedName>
</protein>
<sequence length="679" mass="73564">MMAPEPLRSAMTSLGSDDTSLAVPSDNKLRSGQQRVLDQVHTIKRSKSKHGVKNGTLSPSPTSMSPTASYEFGMFKFSPSKANGTLGRISTTLTGYSKGLNTQKSRTLSTKSMGGRNFSTSGAWEQQVNTATWPKGPNGLKPSRSDPMTNTSQMTNSQTRIIRPPSSQSQVDGKTGTSKGSKIEQKSGVNSGVSISDLTVREAVEYLSHPEENFQQCGATFIQHITFKEERTKEEVYQLGGIPTLVALLESSNPGVSQGAAGALRNLVFKHHDNKMEVQHCSGISKALRLLKETDSTETQKQITGLLWNLSSADVLKEELIATALPALTENVVVPFNCWSDSSANNNIHPDVFYNATGCLRNMSCGKKKERQQMRECRGLIDSLMSYVQSSVAEENPDDKSVENCTCILHNLTYELENECPECFSKFQPMTSGTPKSPVIGCFSPRSHKAQNEFSYDVDQCQVPDESTPTGVKWLCHPKAMQTYLSLLGSSQKDATLEASCGALQNLTAGKGLGSHAMSQILTQKLGALVHISPLLKSPNQNLQKTAMSLLDNMSRASSLHSTMAKEMLPELAGLLSAGPREMGNSDETIAAACNIMRTLMLSNSETSKKVLNNEIVSSLADLSENASFPKGSKAASLLLYSLWNDNNLQSAAKKLGMSKSLFVNANTTAVHRLAQVIE</sequence>
<keyword evidence="2" id="KW-1185">Reference proteome</keyword>
<accession>A0ACD3R9L4</accession>
<comment type="caution">
    <text evidence="1">The sequence shown here is derived from an EMBL/GenBank/DDBJ whole genome shotgun (WGS) entry which is preliminary data.</text>
</comment>
<dbReference type="EMBL" id="CM011681">
    <property type="protein sequence ID" value="TMS16267.1"/>
    <property type="molecule type" value="Genomic_DNA"/>
</dbReference>
<gene>
    <name evidence="1" type="ORF">E3U43_013560</name>
</gene>
<organism evidence="1 2">
    <name type="scientific">Larimichthys crocea</name>
    <name type="common">Large yellow croaker</name>
    <name type="synonym">Pseudosciaena crocea</name>
    <dbReference type="NCBI Taxonomy" id="215358"/>
    <lineage>
        <taxon>Eukaryota</taxon>
        <taxon>Metazoa</taxon>
        <taxon>Chordata</taxon>
        <taxon>Craniata</taxon>
        <taxon>Vertebrata</taxon>
        <taxon>Euteleostomi</taxon>
        <taxon>Actinopterygii</taxon>
        <taxon>Neopterygii</taxon>
        <taxon>Teleostei</taxon>
        <taxon>Neoteleostei</taxon>
        <taxon>Acanthomorphata</taxon>
        <taxon>Eupercaria</taxon>
        <taxon>Sciaenidae</taxon>
        <taxon>Larimichthys</taxon>
    </lineage>
</organism>
<reference evidence="1" key="1">
    <citation type="submission" date="2018-11" db="EMBL/GenBank/DDBJ databases">
        <title>The sequence and de novo assembly of Larimichthys crocea genome using PacBio and Hi-C technologies.</title>
        <authorList>
            <person name="Xu P."/>
            <person name="Chen B."/>
            <person name="Zhou Z."/>
            <person name="Ke Q."/>
            <person name="Wu Y."/>
            <person name="Bai H."/>
            <person name="Pu F."/>
        </authorList>
    </citation>
    <scope>NUCLEOTIDE SEQUENCE</scope>
    <source>
        <tissue evidence="1">Muscle</tissue>
    </source>
</reference>
<name>A0ACD3R9L4_LARCR</name>
<evidence type="ECO:0000313" key="2">
    <source>
        <dbReference type="Proteomes" id="UP000793456"/>
    </source>
</evidence>
<dbReference type="Proteomes" id="UP000793456">
    <property type="component" value="Chromosome VIII"/>
</dbReference>